<keyword evidence="4" id="KW-0808">Transferase</keyword>
<dbReference type="Pfam" id="PF02518">
    <property type="entry name" value="HATPase_c"/>
    <property type="match status" value="1"/>
</dbReference>
<comment type="catalytic activity">
    <reaction evidence="1">
        <text>ATP + protein L-histidine = ADP + protein N-phospho-L-histidine.</text>
        <dbReference type="EC" id="2.7.13.3"/>
    </reaction>
</comment>
<dbReference type="GO" id="GO:0000160">
    <property type="term" value="P:phosphorelay signal transduction system"/>
    <property type="evidence" value="ECO:0007669"/>
    <property type="project" value="UniProtKB-KW"/>
</dbReference>
<accession>A0A9D7QHA4</accession>
<dbReference type="PROSITE" id="PS50109">
    <property type="entry name" value="HIS_KIN"/>
    <property type="match status" value="1"/>
</dbReference>
<keyword evidence="6" id="KW-0902">Two-component regulatory system</keyword>
<dbReference type="InterPro" id="IPR036890">
    <property type="entry name" value="HATPase_C_sf"/>
</dbReference>
<dbReference type="SMART" id="SM00387">
    <property type="entry name" value="HATPase_c"/>
    <property type="match status" value="1"/>
</dbReference>
<dbReference type="AlphaFoldDB" id="A0A9D7QHA4"/>
<dbReference type="InterPro" id="IPR050980">
    <property type="entry name" value="2C_sensor_his_kinase"/>
</dbReference>
<dbReference type="PRINTS" id="PR00344">
    <property type="entry name" value="BCTRLSENSOR"/>
</dbReference>
<keyword evidence="5 8" id="KW-0418">Kinase</keyword>
<comment type="caution">
    <text evidence="8">The sequence shown here is derived from an EMBL/GenBank/DDBJ whole genome shotgun (WGS) entry which is preliminary data.</text>
</comment>
<dbReference type="EC" id="2.7.13.3" evidence="2"/>
<evidence type="ECO:0000256" key="5">
    <source>
        <dbReference type="ARBA" id="ARBA00022777"/>
    </source>
</evidence>
<dbReference type="InterPro" id="IPR003594">
    <property type="entry name" value="HATPase_dom"/>
</dbReference>
<dbReference type="Gene3D" id="3.30.565.10">
    <property type="entry name" value="Histidine kinase-like ATPase, C-terminal domain"/>
    <property type="match status" value="1"/>
</dbReference>
<reference evidence="8" key="1">
    <citation type="submission" date="2020-10" db="EMBL/GenBank/DDBJ databases">
        <title>Connecting structure to function with the recovery of over 1000 high-quality activated sludge metagenome-assembled genomes encoding full-length rRNA genes using long-read sequencing.</title>
        <authorList>
            <person name="Singleton C.M."/>
            <person name="Petriglieri F."/>
            <person name="Kristensen J.M."/>
            <person name="Kirkegaard R.H."/>
            <person name="Michaelsen T.Y."/>
            <person name="Andersen M.H."/>
            <person name="Karst S.M."/>
            <person name="Dueholm M.S."/>
            <person name="Nielsen P.H."/>
            <person name="Albertsen M."/>
        </authorList>
    </citation>
    <scope>NUCLEOTIDE SEQUENCE</scope>
    <source>
        <strain evidence="8">OdNE_18-Q3-R46-58_BAT3C.305</strain>
    </source>
</reference>
<feature type="domain" description="Histidine kinase" evidence="7">
    <location>
        <begin position="14"/>
        <end position="215"/>
    </location>
</feature>
<evidence type="ECO:0000256" key="3">
    <source>
        <dbReference type="ARBA" id="ARBA00022553"/>
    </source>
</evidence>
<dbReference type="PANTHER" id="PTHR44936:SF9">
    <property type="entry name" value="SENSOR PROTEIN CREC"/>
    <property type="match status" value="1"/>
</dbReference>
<evidence type="ECO:0000256" key="1">
    <source>
        <dbReference type="ARBA" id="ARBA00000085"/>
    </source>
</evidence>
<evidence type="ECO:0000256" key="4">
    <source>
        <dbReference type="ARBA" id="ARBA00022679"/>
    </source>
</evidence>
<dbReference type="InterPro" id="IPR004358">
    <property type="entry name" value="Sig_transdc_His_kin-like_C"/>
</dbReference>
<protein>
    <recommendedName>
        <fullName evidence="2">histidine kinase</fullName>
        <ecNumber evidence="2">2.7.13.3</ecNumber>
    </recommendedName>
</protein>
<proteinExistence type="predicted"/>
<evidence type="ECO:0000313" key="9">
    <source>
        <dbReference type="Proteomes" id="UP000808146"/>
    </source>
</evidence>
<dbReference type="EMBL" id="JADKBR010000005">
    <property type="protein sequence ID" value="MBK8890046.1"/>
    <property type="molecule type" value="Genomic_DNA"/>
</dbReference>
<dbReference type="SUPFAM" id="SSF55874">
    <property type="entry name" value="ATPase domain of HSP90 chaperone/DNA topoisomerase II/histidine kinase"/>
    <property type="match status" value="1"/>
</dbReference>
<dbReference type="PANTHER" id="PTHR44936">
    <property type="entry name" value="SENSOR PROTEIN CREC"/>
    <property type="match status" value="1"/>
</dbReference>
<name>A0A9D7QHA4_9RHOO</name>
<keyword evidence="3" id="KW-0597">Phosphoprotein</keyword>
<evidence type="ECO:0000313" key="8">
    <source>
        <dbReference type="EMBL" id="MBK8890046.1"/>
    </source>
</evidence>
<sequence length="215" mass="22727">MTPTVDVIASGIHDAKNGMFNALARIRVAVQAIDDGEAGVALPALTEAETAVVAAAERLTKLLSAYRLAGAENPVSLLPVYVGDLIEDVLIRARESAGGGSEIVANCRYDGVWICDREVVADCLVNALQNALRHARREVHLDAAEIDGQLAITVADDGPGFSDQPPSRASSEHSGVGLFIAQRIAHLHQRHGRRGELRLSNGGPLGGACFELRLP</sequence>
<dbReference type="GO" id="GO:0004673">
    <property type="term" value="F:protein histidine kinase activity"/>
    <property type="evidence" value="ECO:0007669"/>
    <property type="project" value="UniProtKB-EC"/>
</dbReference>
<organism evidence="8 9">
    <name type="scientific">Candidatus Dechloromonas phosphorivorans</name>
    <dbReference type="NCBI Taxonomy" id="2899244"/>
    <lineage>
        <taxon>Bacteria</taxon>
        <taxon>Pseudomonadati</taxon>
        <taxon>Pseudomonadota</taxon>
        <taxon>Betaproteobacteria</taxon>
        <taxon>Rhodocyclales</taxon>
        <taxon>Azonexaceae</taxon>
        <taxon>Dechloromonas</taxon>
    </lineage>
</organism>
<dbReference type="InterPro" id="IPR005467">
    <property type="entry name" value="His_kinase_dom"/>
</dbReference>
<evidence type="ECO:0000259" key="7">
    <source>
        <dbReference type="PROSITE" id="PS50109"/>
    </source>
</evidence>
<evidence type="ECO:0000256" key="2">
    <source>
        <dbReference type="ARBA" id="ARBA00012438"/>
    </source>
</evidence>
<evidence type="ECO:0000256" key="6">
    <source>
        <dbReference type="ARBA" id="ARBA00023012"/>
    </source>
</evidence>
<gene>
    <name evidence="8" type="ORF">IPN75_06445</name>
</gene>
<dbReference type="Proteomes" id="UP000808146">
    <property type="component" value="Unassembled WGS sequence"/>
</dbReference>